<dbReference type="Proteomes" id="UP001608902">
    <property type="component" value="Unassembled WGS sequence"/>
</dbReference>
<evidence type="ECO:0000313" key="4">
    <source>
        <dbReference type="Proteomes" id="UP001608902"/>
    </source>
</evidence>
<evidence type="ECO:0000256" key="2">
    <source>
        <dbReference type="SAM" id="MobiDB-lite"/>
    </source>
</evidence>
<name>A0ABD6EYQ2_9BILA</name>
<feature type="transmembrane region" description="Helical" evidence="1">
    <location>
        <begin position="283"/>
        <end position="304"/>
    </location>
</feature>
<sequence>MAALTESASCSTGGSDSEDSTHNAKLNHPLGHDNNVQVVERHQRTLSASSTESFTYIADAPSAVFHAPSSTVVSRRSERGRPVVSFVNVAARFRDASRGRSRISSRVDQFLEESDDLTDVFRDIRSVVRQRHLASPSRVSGRARPSVRGESESAVYRIPFFSEIITVGGEDSRRTSSSRKSHYYRLKMCPKSSRSKGIKLQMDRLSVSALFDRNNTVFSSIFDVVLASGISLLGGILINRSLFYDIWLLAFAFLMAGTHFSLLKSVQPDASSPIHGFNWLVAYSRPAFFCILGVLVLIMDGSWWDHEAAKSSIGWNWNVYRFSSVSTPAILEAFRDLLIAVMLLLPVTFTLGLLPQVNTLMLHIFEQTEMLLLGGTACFSLLSAMIQLTKSLTVLGVLCTLANIAYLSNNSGTQTALFSVFVAFSISLSYLLSSML</sequence>
<reference evidence="3 4" key="1">
    <citation type="submission" date="2024-08" db="EMBL/GenBank/DDBJ databases">
        <title>Gnathostoma spinigerum genome.</title>
        <authorList>
            <person name="Gonzalez-Bertolin B."/>
            <person name="Monzon S."/>
            <person name="Zaballos A."/>
            <person name="Jimenez P."/>
            <person name="Dekumyoy P."/>
            <person name="Varona S."/>
            <person name="Cuesta I."/>
            <person name="Sumanam S."/>
            <person name="Adisakwattana P."/>
            <person name="Gasser R.B."/>
            <person name="Hernandez-Gonzalez A."/>
            <person name="Young N.D."/>
            <person name="Perteguer M.J."/>
        </authorList>
    </citation>
    <scope>NUCLEOTIDE SEQUENCE [LARGE SCALE GENOMIC DNA]</scope>
    <source>
        <strain evidence="3">AL3</strain>
        <tissue evidence="3">Liver</tissue>
    </source>
</reference>
<dbReference type="PANTHER" id="PTHR12372:SF7">
    <property type="entry name" value="PROTEIN PECANEX"/>
    <property type="match status" value="1"/>
</dbReference>
<dbReference type="GO" id="GO:0016020">
    <property type="term" value="C:membrane"/>
    <property type="evidence" value="ECO:0007669"/>
    <property type="project" value="UniProtKB-SubCell"/>
</dbReference>
<keyword evidence="1" id="KW-0472">Membrane</keyword>
<comment type="similarity">
    <text evidence="1">Belongs to the pecanex family.</text>
</comment>
<feature type="transmembrane region" description="Helical" evidence="1">
    <location>
        <begin position="217"/>
        <end position="239"/>
    </location>
</feature>
<protein>
    <recommendedName>
        <fullName evidence="1">Pecanex-like protein</fullName>
    </recommendedName>
</protein>
<feature type="region of interest" description="Disordered" evidence="2">
    <location>
        <begin position="1"/>
        <end position="33"/>
    </location>
</feature>
<dbReference type="InterPro" id="IPR039797">
    <property type="entry name" value="Pecanex"/>
</dbReference>
<organism evidence="3 4">
    <name type="scientific">Gnathostoma spinigerum</name>
    <dbReference type="NCBI Taxonomy" id="75299"/>
    <lineage>
        <taxon>Eukaryota</taxon>
        <taxon>Metazoa</taxon>
        <taxon>Ecdysozoa</taxon>
        <taxon>Nematoda</taxon>
        <taxon>Chromadorea</taxon>
        <taxon>Rhabditida</taxon>
        <taxon>Spirurina</taxon>
        <taxon>Gnathostomatomorpha</taxon>
        <taxon>Gnathostomatoidea</taxon>
        <taxon>Gnathostomatidae</taxon>
        <taxon>Gnathostoma</taxon>
    </lineage>
</organism>
<comment type="caution">
    <text evidence="1">Lacks conserved residue(s) required for the propagation of feature annotation.</text>
</comment>
<accession>A0ABD6EYQ2</accession>
<feature type="transmembrane region" description="Helical" evidence="1">
    <location>
        <begin position="414"/>
        <end position="432"/>
    </location>
</feature>
<gene>
    <name evidence="3" type="ORF">AB6A40_008099</name>
</gene>
<keyword evidence="4" id="KW-1185">Reference proteome</keyword>
<proteinExistence type="inferred from homology"/>
<dbReference type="AlphaFoldDB" id="A0ABD6EYQ2"/>
<evidence type="ECO:0000313" key="3">
    <source>
        <dbReference type="EMBL" id="MFH4981390.1"/>
    </source>
</evidence>
<feature type="compositionally biased region" description="Polar residues" evidence="2">
    <location>
        <begin position="1"/>
        <end position="15"/>
    </location>
</feature>
<dbReference type="EMBL" id="JBGFUD010007114">
    <property type="protein sequence ID" value="MFH4981390.1"/>
    <property type="molecule type" value="Genomic_DNA"/>
</dbReference>
<comment type="caution">
    <text evidence="3">The sequence shown here is derived from an EMBL/GenBank/DDBJ whole genome shotgun (WGS) entry which is preliminary data.</text>
</comment>
<dbReference type="PANTHER" id="PTHR12372">
    <property type="entry name" value="PECANEX"/>
    <property type="match status" value="1"/>
</dbReference>
<keyword evidence="1" id="KW-1133">Transmembrane helix</keyword>
<keyword evidence="1" id="KW-0812">Transmembrane</keyword>
<feature type="transmembrane region" description="Helical" evidence="1">
    <location>
        <begin position="246"/>
        <end position="263"/>
    </location>
</feature>
<feature type="transmembrane region" description="Helical" evidence="1">
    <location>
        <begin position="360"/>
        <end position="384"/>
    </location>
</feature>
<comment type="subcellular location">
    <subcellularLocation>
        <location evidence="1">Membrane</location>
        <topology evidence="1">Multi-pass membrane protein</topology>
    </subcellularLocation>
</comment>
<feature type="transmembrane region" description="Helical" evidence="1">
    <location>
        <begin position="337"/>
        <end position="354"/>
    </location>
</feature>
<evidence type="ECO:0000256" key="1">
    <source>
        <dbReference type="RuleBase" id="RU367089"/>
    </source>
</evidence>